<dbReference type="Proteomes" id="UP000654913">
    <property type="component" value="Chromosome 6"/>
</dbReference>
<dbReference type="InterPro" id="IPR002293">
    <property type="entry name" value="AA/rel_permease1"/>
</dbReference>
<dbReference type="GO" id="GO:0022857">
    <property type="term" value="F:transmembrane transporter activity"/>
    <property type="evidence" value="ECO:0007669"/>
    <property type="project" value="InterPro"/>
</dbReference>
<evidence type="ECO:0000256" key="1">
    <source>
        <dbReference type="ARBA" id="ARBA00004141"/>
    </source>
</evidence>
<dbReference type="Gene3D" id="1.20.1740.10">
    <property type="entry name" value="Amino acid/polyamine transporter I"/>
    <property type="match status" value="1"/>
</dbReference>
<evidence type="ECO:0000256" key="7">
    <source>
        <dbReference type="SAM" id="Phobius"/>
    </source>
</evidence>
<evidence type="ECO:0000313" key="9">
    <source>
        <dbReference type="Proteomes" id="UP000654913"/>
    </source>
</evidence>
<dbReference type="PANTHER" id="PTHR45649">
    <property type="entry name" value="AMINO-ACID PERMEASE BAT1"/>
    <property type="match status" value="1"/>
</dbReference>
<evidence type="ECO:0000256" key="6">
    <source>
        <dbReference type="SAM" id="MobiDB-lite"/>
    </source>
</evidence>
<gene>
    <name evidence="8" type="ORF">APUU_60985A</name>
</gene>
<evidence type="ECO:0008006" key="10">
    <source>
        <dbReference type="Google" id="ProtNLM"/>
    </source>
</evidence>
<feature type="compositionally biased region" description="Polar residues" evidence="6">
    <location>
        <begin position="1"/>
        <end position="11"/>
    </location>
</feature>
<feature type="transmembrane region" description="Helical" evidence="7">
    <location>
        <begin position="443"/>
        <end position="465"/>
    </location>
</feature>
<organism evidence="8 9">
    <name type="scientific">Aspergillus puulaauensis</name>
    <dbReference type="NCBI Taxonomy" id="1220207"/>
    <lineage>
        <taxon>Eukaryota</taxon>
        <taxon>Fungi</taxon>
        <taxon>Dikarya</taxon>
        <taxon>Ascomycota</taxon>
        <taxon>Pezizomycotina</taxon>
        <taxon>Eurotiomycetes</taxon>
        <taxon>Eurotiomycetidae</taxon>
        <taxon>Eurotiales</taxon>
        <taxon>Aspergillaceae</taxon>
        <taxon>Aspergillus</taxon>
    </lineage>
</organism>
<keyword evidence="5 7" id="KW-0472">Membrane</keyword>
<name>A0A7R7XUF5_9EURO</name>
<dbReference type="AlphaFoldDB" id="A0A7R7XUF5"/>
<dbReference type="RefSeq" id="XP_041560123.1">
    <property type="nucleotide sequence ID" value="XM_041694276.1"/>
</dbReference>
<evidence type="ECO:0000256" key="2">
    <source>
        <dbReference type="ARBA" id="ARBA00022448"/>
    </source>
</evidence>
<evidence type="ECO:0000256" key="4">
    <source>
        <dbReference type="ARBA" id="ARBA00022989"/>
    </source>
</evidence>
<comment type="subcellular location">
    <subcellularLocation>
        <location evidence="1">Membrane</location>
        <topology evidence="1">Multi-pass membrane protein</topology>
    </subcellularLocation>
</comment>
<feature type="region of interest" description="Disordered" evidence="6">
    <location>
        <begin position="1"/>
        <end position="42"/>
    </location>
</feature>
<keyword evidence="2" id="KW-0813">Transport</keyword>
<reference evidence="8" key="2">
    <citation type="submission" date="2021-02" db="EMBL/GenBank/DDBJ databases">
        <title>Aspergillus puulaauensis MK2 genome sequence.</title>
        <authorList>
            <person name="Futagami T."/>
            <person name="Mori K."/>
            <person name="Kadooka C."/>
            <person name="Tanaka T."/>
        </authorList>
    </citation>
    <scope>NUCLEOTIDE SEQUENCE</scope>
    <source>
        <strain evidence="8">MK2</strain>
    </source>
</reference>
<feature type="transmembrane region" description="Helical" evidence="7">
    <location>
        <begin position="114"/>
        <end position="137"/>
    </location>
</feature>
<dbReference type="KEGG" id="apuu:APUU_60985A"/>
<dbReference type="GeneID" id="64977934"/>
<feature type="transmembrane region" description="Helical" evidence="7">
    <location>
        <begin position="228"/>
        <end position="249"/>
    </location>
</feature>
<evidence type="ECO:0000256" key="3">
    <source>
        <dbReference type="ARBA" id="ARBA00022692"/>
    </source>
</evidence>
<reference evidence="8" key="1">
    <citation type="submission" date="2021-01" db="EMBL/GenBank/DDBJ databases">
        <authorList>
            <consortium name="Aspergillus puulaauensis MK2 genome sequencing consortium"/>
            <person name="Kazuki M."/>
            <person name="Futagami T."/>
        </authorList>
    </citation>
    <scope>NUCLEOTIDE SEQUENCE</scope>
    <source>
        <strain evidence="8">MK2</strain>
    </source>
</reference>
<feature type="transmembrane region" description="Helical" evidence="7">
    <location>
        <begin position="158"/>
        <end position="185"/>
    </location>
</feature>
<keyword evidence="9" id="KW-1185">Reference proteome</keyword>
<dbReference type="Pfam" id="PF13520">
    <property type="entry name" value="AA_permease_2"/>
    <property type="match status" value="1"/>
</dbReference>
<feature type="transmembrane region" description="Helical" evidence="7">
    <location>
        <begin position="205"/>
        <end position="221"/>
    </location>
</feature>
<evidence type="ECO:0000313" key="8">
    <source>
        <dbReference type="EMBL" id="BCS27937.1"/>
    </source>
</evidence>
<dbReference type="OrthoDB" id="4476201at2759"/>
<keyword evidence="3 7" id="KW-0812">Transmembrane</keyword>
<evidence type="ECO:0000256" key="5">
    <source>
        <dbReference type="ARBA" id="ARBA00023136"/>
    </source>
</evidence>
<proteinExistence type="predicted"/>
<protein>
    <recommendedName>
        <fullName evidence="10">Amino acid transporter</fullName>
    </recommendedName>
</protein>
<feature type="transmembrane region" description="Helical" evidence="7">
    <location>
        <begin position="517"/>
        <end position="536"/>
    </location>
</feature>
<feature type="compositionally biased region" description="Basic and acidic residues" evidence="6">
    <location>
        <begin position="14"/>
        <end position="30"/>
    </location>
</feature>
<dbReference type="GO" id="GO:0016020">
    <property type="term" value="C:membrane"/>
    <property type="evidence" value="ECO:0007669"/>
    <property type="project" value="UniProtKB-SubCell"/>
</dbReference>
<dbReference type="EMBL" id="AP024448">
    <property type="protein sequence ID" value="BCS27937.1"/>
    <property type="molecule type" value="Genomic_DNA"/>
</dbReference>
<feature type="transmembrane region" description="Helical" evidence="7">
    <location>
        <begin position="80"/>
        <end position="102"/>
    </location>
</feature>
<sequence>MSLDGTNNPTAKQAPKDELDPTSHRVDTETGGKPFDTLYTPPPADSRQLISLDVVQPSTTHVSLANLGIEQELEKTIGPLGIISVGYNICNSWVGLAATLIVSLESGGSVTVVYGILVVLFALGCSAASMAELSSVYPTAGGPYHWASILAPKKYHRVISYACAAFNIYGWLSICVGVTVQIGTFVNGMRVFYNPSLDLPVWHNFLYYQATNIVILLYNIFALRKTQWVHSLGAVFSLSAFVAVFVTSLSRAESYSSSSFVWTYYPGHDWTWNSRGLVFLTGMANPNFMYAGIDGAIHLAEECTDATKTVPKALFSSVVIGFVTAFPFVIAMLYCLTDIDKVMEDLTGVPIYEIWYQATRSREAATVFVTCLLMVALFALNACQEVASRLTWAFARDNALVGSKLFGHIDKRLQVPVWALAGNALIIFIIGCIQLGSSTAFEAFVGSGMLLQQCSFAIPVALLLWHKRSEQVLARNRNVRLGPFGWLANIVTVLFAILVTIMYCFPVRLPVTGGNMNYTSAVVGVMAIFAVINWFIHANRSFQGPRLQGGFLH</sequence>
<feature type="transmembrane region" description="Helical" evidence="7">
    <location>
        <begin position="314"/>
        <end position="336"/>
    </location>
</feature>
<dbReference type="PIRSF" id="PIRSF006060">
    <property type="entry name" value="AA_transporter"/>
    <property type="match status" value="1"/>
</dbReference>
<dbReference type="PANTHER" id="PTHR45649:SF19">
    <property type="entry name" value="TRANSPORTER, PUTATIVE (EUROFUNG)-RELATED"/>
    <property type="match status" value="1"/>
</dbReference>
<feature type="transmembrane region" description="Helical" evidence="7">
    <location>
        <begin position="486"/>
        <end position="505"/>
    </location>
</feature>
<feature type="transmembrane region" description="Helical" evidence="7">
    <location>
        <begin position="417"/>
        <end position="437"/>
    </location>
</feature>
<keyword evidence="4 7" id="KW-1133">Transmembrane helix</keyword>
<accession>A0A7R7XUF5</accession>